<evidence type="ECO:0000313" key="3">
    <source>
        <dbReference type="EMBL" id="TWP33896.1"/>
    </source>
</evidence>
<gene>
    <name evidence="3" type="ORF">FGL98_19505</name>
</gene>
<feature type="transmembrane region" description="Helical" evidence="2">
    <location>
        <begin position="15"/>
        <end position="36"/>
    </location>
</feature>
<proteinExistence type="predicted"/>
<name>A0A563DUN9_9MICO</name>
<dbReference type="AlphaFoldDB" id="A0A563DUN9"/>
<keyword evidence="2" id="KW-0472">Membrane</keyword>
<keyword evidence="2" id="KW-1133">Transmembrane helix</keyword>
<comment type="caution">
    <text evidence="3">The sequence shown here is derived from an EMBL/GenBank/DDBJ whole genome shotgun (WGS) entry which is preliminary data.</text>
</comment>
<accession>A0A563DUN9</accession>
<organism evidence="3 4">
    <name type="scientific">Leekyejoonella antrihumi</name>
    <dbReference type="NCBI Taxonomy" id="1660198"/>
    <lineage>
        <taxon>Bacteria</taxon>
        <taxon>Bacillati</taxon>
        <taxon>Actinomycetota</taxon>
        <taxon>Actinomycetes</taxon>
        <taxon>Micrococcales</taxon>
        <taxon>Dermacoccaceae</taxon>
        <taxon>Leekyejoonella</taxon>
    </lineage>
</organism>
<dbReference type="Pfam" id="PF19950">
    <property type="entry name" value="DUF6412"/>
    <property type="match status" value="1"/>
</dbReference>
<evidence type="ECO:0000313" key="4">
    <source>
        <dbReference type="Proteomes" id="UP000320244"/>
    </source>
</evidence>
<protein>
    <submittedName>
        <fullName evidence="3">Uncharacterized protein</fullName>
    </submittedName>
</protein>
<keyword evidence="2" id="KW-0812">Transmembrane</keyword>
<keyword evidence="4" id="KW-1185">Reference proteome</keyword>
<dbReference type="OrthoDB" id="3700882at2"/>
<evidence type="ECO:0000256" key="2">
    <source>
        <dbReference type="SAM" id="Phobius"/>
    </source>
</evidence>
<dbReference type="EMBL" id="VCQV01000034">
    <property type="protein sequence ID" value="TWP33896.1"/>
    <property type="molecule type" value="Genomic_DNA"/>
</dbReference>
<evidence type="ECO:0000256" key="1">
    <source>
        <dbReference type="SAM" id="MobiDB-lite"/>
    </source>
</evidence>
<dbReference type="InterPro" id="IPR045635">
    <property type="entry name" value="DUF6412"/>
</dbReference>
<dbReference type="RefSeq" id="WP_146319592.1">
    <property type="nucleotide sequence ID" value="NZ_VCQV01000034.1"/>
</dbReference>
<dbReference type="Proteomes" id="UP000320244">
    <property type="component" value="Unassembled WGS sequence"/>
</dbReference>
<feature type="region of interest" description="Disordered" evidence="1">
    <location>
        <begin position="51"/>
        <end position="104"/>
    </location>
</feature>
<reference evidence="3 4" key="2">
    <citation type="submission" date="2019-08" db="EMBL/GenBank/DDBJ databases">
        <title>Jejuicoccus antrihumi gen. nov., sp. nov., a new member of the family Dermacoccaceae isolated from a cave.</title>
        <authorList>
            <person name="Schumann P."/>
            <person name="Kim I.S."/>
        </authorList>
    </citation>
    <scope>NUCLEOTIDE SEQUENCE [LARGE SCALE GENOMIC DNA]</scope>
    <source>
        <strain evidence="3 4">C5-26</strain>
    </source>
</reference>
<reference evidence="3 4" key="1">
    <citation type="submission" date="2019-05" db="EMBL/GenBank/DDBJ databases">
        <authorList>
            <person name="Lee S.D."/>
        </authorList>
    </citation>
    <scope>NUCLEOTIDE SEQUENCE [LARGE SCALE GENOMIC DNA]</scope>
    <source>
        <strain evidence="3 4">C5-26</strain>
    </source>
</reference>
<sequence length="104" mass="10668">MSLQSALLLGPGHDGLLPLSMLAAAAVTLALASVLARELLRRLIPLAAPISPSAARDRSGQHLAAVPQRDPDARGRTRPRAPTSGRRQPVPGEAFASAAAIPVA</sequence>